<accession>A0ABZ2ZB25</accession>
<evidence type="ECO:0000313" key="6">
    <source>
        <dbReference type="Proteomes" id="UP001449657"/>
    </source>
</evidence>
<dbReference type="SUPFAM" id="SSF46689">
    <property type="entry name" value="Homeodomain-like"/>
    <property type="match status" value="2"/>
</dbReference>
<evidence type="ECO:0000313" key="5">
    <source>
        <dbReference type="EMBL" id="WZN49030.1"/>
    </source>
</evidence>
<dbReference type="SMART" id="SM00342">
    <property type="entry name" value="HTH_ARAC"/>
    <property type="match status" value="1"/>
</dbReference>
<dbReference type="InterPro" id="IPR011051">
    <property type="entry name" value="RmlC_Cupin_sf"/>
</dbReference>
<name>A0ABZ2ZB25_9BACT</name>
<dbReference type="SUPFAM" id="SSF51182">
    <property type="entry name" value="RmlC-like cupins"/>
    <property type="match status" value="1"/>
</dbReference>
<dbReference type="InterPro" id="IPR018062">
    <property type="entry name" value="HTH_AraC-typ_CS"/>
</dbReference>
<sequence length="289" mass="33719">MKPVFTKIQEEAHMGVFAMRVIDLPYFSTEFHFHKECQLVYVVESEGRRIIGDSVENFDSDELILLGPDIPHVWHNDSRYFDRNNYQHARSVALFIEPDKLLASMTHFGLGRQTELLLKKSRRGMKFSGQAKRTLKSLLLEMTEQPPFAQLISFMRVLDVLTRTREFELLASQGYVNTYQAKDNDRIDTVFKFVFENFKSEIQLDEVSRLVNMNKQAFCRYFKSRTQKTFVSFVNEVRIGHACKLLAEGELAISGLAYECGFNSLSNFNRFFREIKGMTPREYVRSLPD</sequence>
<dbReference type="PANTHER" id="PTHR43280:SF27">
    <property type="entry name" value="TRANSCRIPTIONAL REGULATOR MTLR"/>
    <property type="match status" value="1"/>
</dbReference>
<dbReference type="Gene3D" id="2.60.120.10">
    <property type="entry name" value="Jelly Rolls"/>
    <property type="match status" value="1"/>
</dbReference>
<dbReference type="Pfam" id="PF12833">
    <property type="entry name" value="HTH_18"/>
    <property type="match status" value="1"/>
</dbReference>
<dbReference type="InterPro" id="IPR018060">
    <property type="entry name" value="HTH_AraC"/>
</dbReference>
<organism evidence="5 6">
    <name type="scientific">Chitinophaga caseinilytica</name>
    <dbReference type="NCBI Taxonomy" id="2267521"/>
    <lineage>
        <taxon>Bacteria</taxon>
        <taxon>Pseudomonadati</taxon>
        <taxon>Bacteroidota</taxon>
        <taxon>Chitinophagia</taxon>
        <taxon>Chitinophagales</taxon>
        <taxon>Chitinophagaceae</taxon>
        <taxon>Chitinophaga</taxon>
    </lineage>
</organism>
<dbReference type="RefSeq" id="WP_341843605.1">
    <property type="nucleotide sequence ID" value="NZ_CP149792.1"/>
</dbReference>
<dbReference type="EMBL" id="CP150096">
    <property type="protein sequence ID" value="WZN49030.1"/>
    <property type="molecule type" value="Genomic_DNA"/>
</dbReference>
<evidence type="ECO:0000256" key="2">
    <source>
        <dbReference type="ARBA" id="ARBA00023125"/>
    </source>
</evidence>
<dbReference type="Proteomes" id="UP001449657">
    <property type="component" value="Chromosome"/>
</dbReference>
<gene>
    <name evidence="5" type="ORF">WJU22_12705</name>
</gene>
<evidence type="ECO:0000259" key="4">
    <source>
        <dbReference type="PROSITE" id="PS01124"/>
    </source>
</evidence>
<dbReference type="PANTHER" id="PTHR43280">
    <property type="entry name" value="ARAC-FAMILY TRANSCRIPTIONAL REGULATOR"/>
    <property type="match status" value="1"/>
</dbReference>
<keyword evidence="1" id="KW-0805">Transcription regulation</keyword>
<dbReference type="PROSITE" id="PS00041">
    <property type="entry name" value="HTH_ARAC_FAMILY_1"/>
    <property type="match status" value="1"/>
</dbReference>
<dbReference type="PROSITE" id="PS01124">
    <property type="entry name" value="HTH_ARAC_FAMILY_2"/>
    <property type="match status" value="1"/>
</dbReference>
<keyword evidence="2" id="KW-0238">DNA-binding</keyword>
<dbReference type="InterPro" id="IPR020449">
    <property type="entry name" value="Tscrpt_reg_AraC-type_HTH"/>
</dbReference>
<evidence type="ECO:0000256" key="3">
    <source>
        <dbReference type="ARBA" id="ARBA00023163"/>
    </source>
</evidence>
<dbReference type="InterPro" id="IPR009057">
    <property type="entry name" value="Homeodomain-like_sf"/>
</dbReference>
<dbReference type="Gene3D" id="1.10.10.60">
    <property type="entry name" value="Homeodomain-like"/>
    <property type="match status" value="2"/>
</dbReference>
<keyword evidence="6" id="KW-1185">Reference proteome</keyword>
<feature type="domain" description="HTH araC/xylS-type" evidence="4">
    <location>
        <begin position="188"/>
        <end position="286"/>
    </location>
</feature>
<dbReference type="InterPro" id="IPR014710">
    <property type="entry name" value="RmlC-like_jellyroll"/>
</dbReference>
<proteinExistence type="predicted"/>
<protein>
    <submittedName>
        <fullName evidence="5">AraC family transcriptional regulator</fullName>
    </submittedName>
</protein>
<keyword evidence="3" id="KW-0804">Transcription</keyword>
<reference evidence="5 6" key="1">
    <citation type="submission" date="2024-03" db="EMBL/GenBank/DDBJ databases">
        <title>Chitinophaga caseinilytica sp. nov., a casein hydrolysing bacterium isolated from forest soil.</title>
        <authorList>
            <person name="Lee D.S."/>
            <person name="Han D.M."/>
            <person name="Baek J.H."/>
            <person name="Choi D.G."/>
            <person name="Jeon J.H."/>
            <person name="Jeon C.O."/>
        </authorList>
    </citation>
    <scope>NUCLEOTIDE SEQUENCE [LARGE SCALE GENOMIC DNA]</scope>
    <source>
        <strain evidence="5 6">KACC 19118</strain>
    </source>
</reference>
<evidence type="ECO:0000256" key="1">
    <source>
        <dbReference type="ARBA" id="ARBA00023015"/>
    </source>
</evidence>
<dbReference type="PRINTS" id="PR00032">
    <property type="entry name" value="HTHARAC"/>
</dbReference>